<feature type="transmembrane region" description="Helical" evidence="5">
    <location>
        <begin position="347"/>
        <end position="371"/>
    </location>
</feature>
<dbReference type="Gene3D" id="2.60.40.10">
    <property type="entry name" value="Immunoglobulins"/>
    <property type="match status" value="2"/>
</dbReference>
<evidence type="ECO:0000256" key="5">
    <source>
        <dbReference type="SAM" id="Phobius"/>
    </source>
</evidence>
<keyword evidence="5" id="KW-1133">Transmembrane helix</keyword>
<evidence type="ECO:0000256" key="6">
    <source>
        <dbReference type="SAM" id="SignalP"/>
    </source>
</evidence>
<dbReference type="PANTHER" id="PTHR11860">
    <property type="entry name" value="POLYMERIC-IMMUNOGLOBULIN RECEPTOR"/>
    <property type="match status" value="1"/>
</dbReference>
<name>A0A3Q1IZA7_ANATE</name>
<dbReference type="InterPro" id="IPR013106">
    <property type="entry name" value="Ig_V-set"/>
</dbReference>
<feature type="chain" id="PRO_5043321669" description="Immunoglobulin domain-containing protein" evidence="6">
    <location>
        <begin position="24"/>
        <end position="489"/>
    </location>
</feature>
<dbReference type="PANTHER" id="PTHR11860:SF87">
    <property type="entry name" value="CMRF35-LIKE MOLECULE 8"/>
    <property type="match status" value="1"/>
</dbReference>
<dbReference type="InterPro" id="IPR013783">
    <property type="entry name" value="Ig-like_fold"/>
</dbReference>
<evidence type="ECO:0000256" key="2">
    <source>
        <dbReference type="ARBA" id="ARBA00022692"/>
    </source>
</evidence>
<accession>A0A3Q1IZA7</accession>
<feature type="region of interest" description="Disordered" evidence="4">
    <location>
        <begin position="311"/>
        <end position="339"/>
    </location>
</feature>
<evidence type="ECO:0000256" key="4">
    <source>
        <dbReference type="SAM" id="MobiDB-lite"/>
    </source>
</evidence>
<gene>
    <name evidence="8" type="primary">CPNE3</name>
</gene>
<evidence type="ECO:0000256" key="3">
    <source>
        <dbReference type="ARBA" id="ARBA00023136"/>
    </source>
</evidence>
<dbReference type="AlphaFoldDB" id="A0A3Q1IZA7"/>
<evidence type="ECO:0000313" key="8">
    <source>
        <dbReference type="Ensembl" id="ENSATEP00000008911.2"/>
    </source>
</evidence>
<organism evidence="8 9">
    <name type="scientific">Anabas testudineus</name>
    <name type="common">Climbing perch</name>
    <name type="synonym">Anthias testudineus</name>
    <dbReference type="NCBI Taxonomy" id="64144"/>
    <lineage>
        <taxon>Eukaryota</taxon>
        <taxon>Metazoa</taxon>
        <taxon>Chordata</taxon>
        <taxon>Craniata</taxon>
        <taxon>Vertebrata</taxon>
        <taxon>Euteleostomi</taxon>
        <taxon>Actinopterygii</taxon>
        <taxon>Neopterygii</taxon>
        <taxon>Teleostei</taxon>
        <taxon>Neoteleostei</taxon>
        <taxon>Acanthomorphata</taxon>
        <taxon>Anabantaria</taxon>
        <taxon>Anabantiformes</taxon>
        <taxon>Anabantoidei</taxon>
        <taxon>Anabantidae</taxon>
        <taxon>Anabas</taxon>
    </lineage>
</organism>
<evidence type="ECO:0000259" key="7">
    <source>
        <dbReference type="SMART" id="SM00409"/>
    </source>
</evidence>
<evidence type="ECO:0000256" key="1">
    <source>
        <dbReference type="ARBA" id="ARBA00004370"/>
    </source>
</evidence>
<dbReference type="STRING" id="64144.ENSATEP00000008911"/>
<dbReference type="InterPro" id="IPR036179">
    <property type="entry name" value="Ig-like_dom_sf"/>
</dbReference>
<feature type="region of interest" description="Disordered" evidence="4">
    <location>
        <begin position="51"/>
        <end position="70"/>
    </location>
</feature>
<keyword evidence="9" id="KW-1185">Reference proteome</keyword>
<keyword evidence="2 5" id="KW-0812">Transmembrane</keyword>
<dbReference type="Pfam" id="PF07686">
    <property type="entry name" value="V-set"/>
    <property type="match status" value="1"/>
</dbReference>
<evidence type="ECO:0000313" key="9">
    <source>
        <dbReference type="Proteomes" id="UP000265040"/>
    </source>
</evidence>
<feature type="domain" description="Immunoglobulin" evidence="7">
    <location>
        <begin position="205"/>
        <end position="308"/>
    </location>
</feature>
<dbReference type="SUPFAM" id="SSF48726">
    <property type="entry name" value="Immunoglobulin"/>
    <property type="match status" value="2"/>
</dbReference>
<comment type="subcellular location">
    <subcellularLocation>
        <location evidence="1">Membrane</location>
    </subcellularLocation>
</comment>
<protein>
    <recommendedName>
        <fullName evidence="7">Immunoglobulin domain-containing protein</fullName>
    </recommendedName>
</protein>
<feature type="domain" description="Immunoglobulin" evidence="7">
    <location>
        <begin position="104"/>
        <end position="201"/>
    </location>
</feature>
<feature type="signal peptide" evidence="6">
    <location>
        <begin position="1"/>
        <end position="23"/>
    </location>
</feature>
<dbReference type="GO" id="GO:0004888">
    <property type="term" value="F:transmembrane signaling receptor activity"/>
    <property type="evidence" value="ECO:0007669"/>
    <property type="project" value="TreeGrafter"/>
</dbReference>
<dbReference type="GO" id="GO:0005886">
    <property type="term" value="C:plasma membrane"/>
    <property type="evidence" value="ECO:0007669"/>
    <property type="project" value="TreeGrafter"/>
</dbReference>
<dbReference type="Ensembl" id="ENSATET00000009070.3">
    <property type="protein sequence ID" value="ENSATEP00000008911.2"/>
    <property type="gene ID" value="ENSATEG00000006283.3"/>
</dbReference>
<dbReference type="SMART" id="SM00409">
    <property type="entry name" value="IG"/>
    <property type="match status" value="2"/>
</dbReference>
<feature type="compositionally biased region" description="Low complexity" evidence="4">
    <location>
        <begin position="311"/>
        <end position="322"/>
    </location>
</feature>
<reference evidence="8" key="3">
    <citation type="submission" date="2025-09" db="UniProtKB">
        <authorList>
            <consortium name="Ensembl"/>
        </authorList>
    </citation>
    <scope>IDENTIFICATION</scope>
</reference>
<keyword evidence="3 5" id="KW-0472">Membrane</keyword>
<dbReference type="Proteomes" id="UP000265040">
    <property type="component" value="Chromosome 5"/>
</dbReference>
<sequence length="489" mass="53741">MKGSLLLILSLLTGCEVSSKTSACKEGWAEFDCTYDKVHCRQNLPLKGKDKYQGNYGRSSPQNNKKKNNLNKCEGSQKNLCKNFQGSNSKKPQLDFVVDTCPDAFHQAAYRYSKTTITCDYPGNIHSGGFFCKQNNCCCEDILSTKLSQKSNETFTLINTSSGFNISISNVSSHDAGVYWCGVKLKENNYTALRKIQLNVTDIIKFTRSVTTGQSFSYWCNYKKCINAASTTIFICKGEDPSICQTVVTTNSINNGRFSIKDEQKNTNITITLRDVRADDAGTYWCGAKSTDNRHSNLFCNRFLMTVVTPTPPTSTQSTTSSAGLVTPTPPTSTQSNTSSAGLGDSLVVTIVSACVAVMLLLFVLISILLYKRISQSKNTRNGSAAQIREDYIYEEIQENFQNTNSGNATTTIYATANFPTDQSDSLCYSTVQFPKSSDKAEALLPKPSSSICDYVTVKYTVSPTYSTVGQLSSSAQPLYSTVNQPQQQ</sequence>
<dbReference type="GeneTree" id="ENSGT00720000109813"/>
<reference evidence="8" key="1">
    <citation type="submission" date="2021-04" db="EMBL/GenBank/DDBJ databases">
        <authorList>
            <consortium name="Wellcome Sanger Institute Data Sharing"/>
        </authorList>
    </citation>
    <scope>NUCLEOTIDE SEQUENCE [LARGE SCALE GENOMIC DNA]</scope>
</reference>
<dbReference type="PROSITE" id="PS51257">
    <property type="entry name" value="PROKAR_LIPOPROTEIN"/>
    <property type="match status" value="1"/>
</dbReference>
<reference evidence="8" key="2">
    <citation type="submission" date="2025-08" db="UniProtKB">
        <authorList>
            <consortium name="Ensembl"/>
        </authorList>
    </citation>
    <scope>IDENTIFICATION</scope>
</reference>
<keyword evidence="6" id="KW-0732">Signal</keyword>
<dbReference type="InterPro" id="IPR050671">
    <property type="entry name" value="CD300_family_receptors"/>
</dbReference>
<proteinExistence type="predicted"/>
<dbReference type="InterPro" id="IPR003599">
    <property type="entry name" value="Ig_sub"/>
</dbReference>